<feature type="transmembrane region" description="Helical" evidence="1">
    <location>
        <begin position="195"/>
        <end position="215"/>
    </location>
</feature>
<feature type="transmembrane region" description="Helical" evidence="1">
    <location>
        <begin position="7"/>
        <end position="30"/>
    </location>
</feature>
<dbReference type="RefSeq" id="WP_184942454.1">
    <property type="nucleotide sequence ID" value="NZ_BAAAWZ010000001.1"/>
</dbReference>
<gene>
    <name evidence="2" type="ORF">FHS22_003257</name>
</gene>
<feature type="transmembrane region" description="Helical" evidence="1">
    <location>
        <begin position="148"/>
        <end position="166"/>
    </location>
</feature>
<name>A0A841D746_PLAVE</name>
<reference evidence="2 3" key="1">
    <citation type="submission" date="2020-08" db="EMBL/GenBank/DDBJ databases">
        <title>Genomic Encyclopedia of Type Strains, Phase III (KMG-III): the genomes of soil and plant-associated and newly described type strains.</title>
        <authorList>
            <person name="Whitman W."/>
        </authorList>
    </citation>
    <scope>NUCLEOTIDE SEQUENCE [LARGE SCALE GENOMIC DNA]</scope>
    <source>
        <strain evidence="2 3">CECT 3303</strain>
    </source>
</reference>
<keyword evidence="1" id="KW-1133">Transmembrane helix</keyword>
<dbReference type="AlphaFoldDB" id="A0A841D746"/>
<feature type="transmembrane region" description="Helical" evidence="1">
    <location>
        <begin position="73"/>
        <end position="93"/>
    </location>
</feature>
<feature type="transmembrane region" description="Helical" evidence="1">
    <location>
        <begin position="125"/>
        <end position="143"/>
    </location>
</feature>
<organism evidence="2 3">
    <name type="scientific">Planomonospora venezuelensis</name>
    <dbReference type="NCBI Taxonomy" id="1999"/>
    <lineage>
        <taxon>Bacteria</taxon>
        <taxon>Bacillati</taxon>
        <taxon>Actinomycetota</taxon>
        <taxon>Actinomycetes</taxon>
        <taxon>Streptosporangiales</taxon>
        <taxon>Streptosporangiaceae</taxon>
        <taxon>Planomonospora</taxon>
    </lineage>
</organism>
<proteinExistence type="predicted"/>
<keyword evidence="1" id="KW-0812">Transmembrane</keyword>
<keyword evidence="1" id="KW-0472">Membrane</keyword>
<evidence type="ECO:0000256" key="1">
    <source>
        <dbReference type="SAM" id="Phobius"/>
    </source>
</evidence>
<feature type="transmembrane region" description="Helical" evidence="1">
    <location>
        <begin position="349"/>
        <end position="366"/>
    </location>
</feature>
<accession>A0A841D746</accession>
<dbReference type="EMBL" id="JACHJJ010000009">
    <property type="protein sequence ID" value="MBB5963975.1"/>
    <property type="molecule type" value="Genomic_DNA"/>
</dbReference>
<feature type="transmembrane region" description="Helical" evidence="1">
    <location>
        <begin position="172"/>
        <end position="188"/>
    </location>
</feature>
<evidence type="ECO:0008006" key="4">
    <source>
        <dbReference type="Google" id="ProtNLM"/>
    </source>
</evidence>
<feature type="transmembrane region" description="Helical" evidence="1">
    <location>
        <begin position="292"/>
        <end position="311"/>
    </location>
</feature>
<evidence type="ECO:0000313" key="3">
    <source>
        <dbReference type="Proteomes" id="UP000562352"/>
    </source>
</evidence>
<keyword evidence="3" id="KW-1185">Reference proteome</keyword>
<feature type="transmembrane region" description="Helical" evidence="1">
    <location>
        <begin position="100"/>
        <end position="119"/>
    </location>
</feature>
<dbReference type="Proteomes" id="UP000562352">
    <property type="component" value="Unassembled WGS sequence"/>
</dbReference>
<sequence length="496" mass="52444">MGPESLLAIVAIGYAVAQLFLIAPGMGLGYDEAVYASQFSRHGNPAAYHASRGWGTPLLVAPVVMLTDSVEALRIYLTLVSSLLLFLSFRVWLAVRPGYAVPLAAALFAGCWTTVFYGNEVMPNLYTAFGTVALTGLVLRAAAAREPVGRTTLAAVAVVAAVLPLFRPSDAMAVVVSIAGVTAVMMLSRRWRRTAALAMGALAAGSAVGFGQWVLESVLKYGGVVPRLELATYSFGTTKWLVDNHVRALDGPMFCATPAACGPVPPSALGWLAGAALLAAIGLVAAWKRGDWLTAVAPAVVGAGIAGAYLYHPGFTAPRYLLPAYGLWALVVAEGVLRSAAAVRPRTRVASAVACCALVLAAHVYVQHRYLMANLVPTESSRERSTLLAEDLRAIGYGRPCLVYGLNAPQIAHSLGCESIGVSGEKLLRASSYYIEDKVKSGYSVMVVYQGTTDRNASYLSGWPKYSLSSRDWYVRVNNGDRRPEAPGVLSEGGRG</sequence>
<feature type="transmembrane region" description="Helical" evidence="1">
    <location>
        <begin position="268"/>
        <end position="287"/>
    </location>
</feature>
<evidence type="ECO:0000313" key="2">
    <source>
        <dbReference type="EMBL" id="MBB5963975.1"/>
    </source>
</evidence>
<feature type="transmembrane region" description="Helical" evidence="1">
    <location>
        <begin position="317"/>
        <end position="337"/>
    </location>
</feature>
<protein>
    <recommendedName>
        <fullName evidence="4">4-amino-4-deoxy-L-arabinose transferase</fullName>
    </recommendedName>
</protein>
<comment type="caution">
    <text evidence="2">The sequence shown here is derived from an EMBL/GenBank/DDBJ whole genome shotgun (WGS) entry which is preliminary data.</text>
</comment>